<evidence type="ECO:0000313" key="2">
    <source>
        <dbReference type="EMBL" id="VDD53120.1"/>
    </source>
</evidence>
<sequence>MIPAQFPSLQSTDEKKDDDYGDDKVDCDEGDDNKDGVSSSEDDEEDEQDEQDEDVMCCPRRSTALKHLTEEHRNVLKNNILKPIGKEEAKKLISQSRNVSPEEYKEKCEAGNNKHCCLSNGLLWGLMHAKLHGVPREKAEDKRFDCRVEMRNCTR</sequence>
<proteinExistence type="predicted"/>
<evidence type="ECO:0000256" key="1">
    <source>
        <dbReference type="SAM" id="MobiDB-lite"/>
    </source>
</evidence>
<protein>
    <submittedName>
        <fullName evidence="2">Uncharacterized protein</fullName>
    </submittedName>
</protein>
<feature type="compositionally biased region" description="Basic and acidic residues" evidence="1">
    <location>
        <begin position="12"/>
        <end position="24"/>
    </location>
</feature>
<organism evidence="2">
    <name type="scientific">Brassica oleracea</name>
    <name type="common">Wild cabbage</name>
    <dbReference type="NCBI Taxonomy" id="3712"/>
    <lineage>
        <taxon>Eukaryota</taxon>
        <taxon>Viridiplantae</taxon>
        <taxon>Streptophyta</taxon>
        <taxon>Embryophyta</taxon>
        <taxon>Tracheophyta</taxon>
        <taxon>Spermatophyta</taxon>
        <taxon>Magnoliopsida</taxon>
        <taxon>eudicotyledons</taxon>
        <taxon>Gunneridae</taxon>
        <taxon>Pentapetalae</taxon>
        <taxon>rosids</taxon>
        <taxon>malvids</taxon>
        <taxon>Brassicales</taxon>
        <taxon>Brassicaceae</taxon>
        <taxon>Brassiceae</taxon>
        <taxon>Brassica</taxon>
    </lineage>
</organism>
<feature type="region of interest" description="Disordered" evidence="1">
    <location>
        <begin position="1"/>
        <end position="58"/>
    </location>
</feature>
<accession>A0A3P6FLI8</accession>
<dbReference type="AlphaFoldDB" id="A0A3P6FLI8"/>
<gene>
    <name evidence="2" type="ORF">BOLC1T05509H</name>
</gene>
<feature type="compositionally biased region" description="Acidic residues" evidence="1">
    <location>
        <begin position="40"/>
        <end position="55"/>
    </location>
</feature>
<dbReference type="EMBL" id="LR031878">
    <property type="protein sequence ID" value="VDD53120.1"/>
    <property type="molecule type" value="Genomic_DNA"/>
</dbReference>
<name>A0A3P6FLI8_BRAOL</name>
<reference evidence="2" key="1">
    <citation type="submission" date="2018-11" db="EMBL/GenBank/DDBJ databases">
        <authorList>
            <consortium name="Genoscope - CEA"/>
            <person name="William W."/>
        </authorList>
    </citation>
    <scope>NUCLEOTIDE SEQUENCE</scope>
</reference>